<dbReference type="Proteomes" id="UP000280834">
    <property type="component" value="Unassembled WGS sequence"/>
</dbReference>
<keyword evidence="2" id="KW-1185">Reference proteome</keyword>
<protein>
    <submittedName>
        <fullName evidence="1 3">Uncharacterized protein</fullName>
    </submittedName>
</protein>
<name>A0A0R3QMD4_9BILA</name>
<evidence type="ECO:0000313" key="3">
    <source>
        <dbReference type="WBParaSite" id="BTMF_0000886901-mRNA-1"/>
    </source>
</evidence>
<gene>
    <name evidence="1" type="ORF">BTMF_LOCUS6920</name>
</gene>
<accession>A0A0R3QMD4</accession>
<sequence length="79" mass="8981">MNVEGPTRRSLGTAQFGIDDDSNRIMPTYPSVQASHMGTMNKPLRNYIFAEYFQELICDYKSDSQQEENMHSIGFSVPS</sequence>
<reference evidence="3" key="1">
    <citation type="submission" date="2017-02" db="UniProtKB">
        <authorList>
            <consortium name="WormBaseParasite"/>
        </authorList>
    </citation>
    <scope>IDENTIFICATION</scope>
</reference>
<proteinExistence type="predicted"/>
<evidence type="ECO:0000313" key="2">
    <source>
        <dbReference type="Proteomes" id="UP000280834"/>
    </source>
</evidence>
<evidence type="ECO:0000313" key="1">
    <source>
        <dbReference type="EMBL" id="VDO23036.1"/>
    </source>
</evidence>
<organism evidence="3">
    <name type="scientific">Brugia timori</name>
    <dbReference type="NCBI Taxonomy" id="42155"/>
    <lineage>
        <taxon>Eukaryota</taxon>
        <taxon>Metazoa</taxon>
        <taxon>Ecdysozoa</taxon>
        <taxon>Nematoda</taxon>
        <taxon>Chromadorea</taxon>
        <taxon>Rhabditida</taxon>
        <taxon>Spirurina</taxon>
        <taxon>Spiruromorpha</taxon>
        <taxon>Filarioidea</taxon>
        <taxon>Onchocercidae</taxon>
        <taxon>Brugia</taxon>
    </lineage>
</organism>
<dbReference type="AlphaFoldDB" id="A0A0R3QMD4"/>
<dbReference type="EMBL" id="UZAG01015746">
    <property type="protein sequence ID" value="VDO23036.1"/>
    <property type="molecule type" value="Genomic_DNA"/>
</dbReference>
<dbReference type="WBParaSite" id="BTMF_0000886901-mRNA-1">
    <property type="protein sequence ID" value="BTMF_0000886901-mRNA-1"/>
    <property type="gene ID" value="BTMF_0000886901"/>
</dbReference>
<reference evidence="1 2" key="2">
    <citation type="submission" date="2018-11" db="EMBL/GenBank/DDBJ databases">
        <authorList>
            <consortium name="Pathogen Informatics"/>
        </authorList>
    </citation>
    <scope>NUCLEOTIDE SEQUENCE [LARGE SCALE GENOMIC DNA]</scope>
</reference>